<organism evidence="2 3">
    <name type="scientific">Steinernema carpocapsae</name>
    <name type="common">Entomopathogenic nematode</name>
    <dbReference type="NCBI Taxonomy" id="34508"/>
    <lineage>
        <taxon>Eukaryota</taxon>
        <taxon>Metazoa</taxon>
        <taxon>Ecdysozoa</taxon>
        <taxon>Nematoda</taxon>
        <taxon>Chromadorea</taxon>
        <taxon>Rhabditida</taxon>
        <taxon>Tylenchina</taxon>
        <taxon>Panagrolaimomorpha</taxon>
        <taxon>Strongyloidoidea</taxon>
        <taxon>Steinernematidae</taxon>
        <taxon>Steinernema</taxon>
    </lineage>
</organism>
<dbReference type="AlphaFoldDB" id="A0A4V6A2T1"/>
<evidence type="ECO:0000313" key="2">
    <source>
        <dbReference type="EMBL" id="TKR80275.1"/>
    </source>
</evidence>
<reference evidence="2 3" key="2">
    <citation type="journal article" date="2019" name="G3 (Bethesda)">
        <title>Hybrid Assembly of the Genome of the Entomopathogenic Nematode Steinernema carpocapsae Identifies the X-Chromosome.</title>
        <authorList>
            <person name="Serra L."/>
            <person name="Macchietto M."/>
            <person name="Macias-Munoz A."/>
            <person name="McGill C.J."/>
            <person name="Rodriguez I.M."/>
            <person name="Rodriguez B."/>
            <person name="Murad R."/>
            <person name="Mortazavi A."/>
        </authorList>
    </citation>
    <scope>NUCLEOTIDE SEQUENCE [LARGE SCALE GENOMIC DNA]</scope>
    <source>
        <strain evidence="2 3">ALL</strain>
    </source>
</reference>
<dbReference type="Proteomes" id="UP000298663">
    <property type="component" value="Unassembled WGS sequence"/>
</dbReference>
<dbReference type="EMBL" id="AZBU02000004">
    <property type="protein sequence ID" value="TKR80275.1"/>
    <property type="molecule type" value="Genomic_DNA"/>
</dbReference>
<evidence type="ECO:0000256" key="1">
    <source>
        <dbReference type="SAM" id="MobiDB-lite"/>
    </source>
</evidence>
<sequence length="102" mass="11644">MKKEKKKKEAREGHRVGTTGNRGTVARWASEDVVVDGGKLSRRAKKRWKEGSECRTDLTVSASNEIWELLRDYGDLDQAVFEALRSLSLCQSKVTRFQVVFQ</sequence>
<evidence type="ECO:0000313" key="3">
    <source>
        <dbReference type="Proteomes" id="UP000298663"/>
    </source>
</evidence>
<accession>A0A4V6A2T1</accession>
<protein>
    <submittedName>
        <fullName evidence="2">Uncharacterized protein</fullName>
    </submittedName>
</protein>
<reference evidence="2 3" key="1">
    <citation type="journal article" date="2015" name="Genome Biol.">
        <title>Comparative genomics of Steinernema reveals deeply conserved gene regulatory networks.</title>
        <authorList>
            <person name="Dillman A.R."/>
            <person name="Macchietto M."/>
            <person name="Porter C.F."/>
            <person name="Rogers A."/>
            <person name="Williams B."/>
            <person name="Antoshechkin I."/>
            <person name="Lee M.M."/>
            <person name="Goodwin Z."/>
            <person name="Lu X."/>
            <person name="Lewis E.E."/>
            <person name="Goodrich-Blair H."/>
            <person name="Stock S.P."/>
            <person name="Adams B.J."/>
            <person name="Sternberg P.W."/>
            <person name="Mortazavi A."/>
        </authorList>
    </citation>
    <scope>NUCLEOTIDE SEQUENCE [LARGE SCALE GENOMIC DNA]</scope>
    <source>
        <strain evidence="2 3">ALL</strain>
    </source>
</reference>
<proteinExistence type="predicted"/>
<keyword evidence="3" id="KW-1185">Reference proteome</keyword>
<feature type="compositionally biased region" description="Basic and acidic residues" evidence="1">
    <location>
        <begin position="1"/>
        <end position="15"/>
    </location>
</feature>
<comment type="caution">
    <text evidence="2">The sequence shown here is derived from an EMBL/GenBank/DDBJ whole genome shotgun (WGS) entry which is preliminary data.</text>
</comment>
<name>A0A4V6A2T1_STECR</name>
<feature type="region of interest" description="Disordered" evidence="1">
    <location>
        <begin position="1"/>
        <end position="23"/>
    </location>
</feature>
<gene>
    <name evidence="2" type="ORF">L596_014373</name>
</gene>